<evidence type="ECO:0000256" key="2">
    <source>
        <dbReference type="ARBA" id="ARBA00022723"/>
    </source>
</evidence>
<dbReference type="Pfam" id="PF01435">
    <property type="entry name" value="Peptidase_M48"/>
    <property type="match status" value="1"/>
</dbReference>
<dbReference type="Gene3D" id="3.30.2010.10">
    <property type="entry name" value="Metalloproteases ('zincins'), catalytic domain"/>
    <property type="match status" value="1"/>
</dbReference>
<keyword evidence="9" id="KW-1185">Reference proteome</keyword>
<dbReference type="GO" id="GO:0046872">
    <property type="term" value="F:metal ion binding"/>
    <property type="evidence" value="ECO:0007669"/>
    <property type="project" value="UniProtKB-KW"/>
</dbReference>
<keyword evidence="4 6" id="KW-0862">Zinc</keyword>
<dbReference type="PANTHER" id="PTHR22726:SF1">
    <property type="entry name" value="METALLOENDOPEPTIDASE OMA1, MITOCHONDRIAL"/>
    <property type="match status" value="1"/>
</dbReference>
<evidence type="ECO:0000256" key="4">
    <source>
        <dbReference type="ARBA" id="ARBA00022833"/>
    </source>
</evidence>
<dbReference type="AlphaFoldDB" id="A0A5B9EKE3"/>
<dbReference type="EMBL" id="CP042806">
    <property type="protein sequence ID" value="QEE30821.1"/>
    <property type="molecule type" value="Genomic_DNA"/>
</dbReference>
<comment type="similarity">
    <text evidence="6">Belongs to the peptidase M48 family.</text>
</comment>
<dbReference type="Proteomes" id="UP000321820">
    <property type="component" value="Chromosome"/>
</dbReference>
<dbReference type="InterPro" id="IPR051156">
    <property type="entry name" value="Mito/Outer_Membr_Metalloprot"/>
</dbReference>
<dbReference type="GO" id="GO:0016020">
    <property type="term" value="C:membrane"/>
    <property type="evidence" value="ECO:0007669"/>
    <property type="project" value="TreeGrafter"/>
</dbReference>
<feature type="domain" description="Peptidase M48" evidence="7">
    <location>
        <begin position="68"/>
        <end position="245"/>
    </location>
</feature>
<organism evidence="8 9">
    <name type="scientific">Terriglobus albidus</name>
    <dbReference type="NCBI Taxonomy" id="1592106"/>
    <lineage>
        <taxon>Bacteria</taxon>
        <taxon>Pseudomonadati</taxon>
        <taxon>Acidobacteriota</taxon>
        <taxon>Terriglobia</taxon>
        <taxon>Terriglobales</taxon>
        <taxon>Acidobacteriaceae</taxon>
        <taxon>Terriglobus</taxon>
    </lineage>
</organism>
<dbReference type="PANTHER" id="PTHR22726">
    <property type="entry name" value="METALLOENDOPEPTIDASE OMA1"/>
    <property type="match status" value="1"/>
</dbReference>
<evidence type="ECO:0000313" key="9">
    <source>
        <dbReference type="Proteomes" id="UP000321820"/>
    </source>
</evidence>
<comment type="cofactor">
    <cofactor evidence="6">
        <name>Zn(2+)</name>
        <dbReference type="ChEBI" id="CHEBI:29105"/>
    </cofactor>
    <text evidence="6">Binds 1 zinc ion per subunit.</text>
</comment>
<sequence>MNKQLTRWLVVVAMAAALRCEATQIQLPVCKNGFTEPDEQKQGEQVAAKVYDAMPVLKDSDPVAVYVRQLGEKLVNYAPGYAWRYNFHVVASDEINAFALPGGSVFVNLATVQAAESEAQLAGVMGHELSHVVMRHATCNITKQQTRSIWYGLGQIAAQATIGGRLGDIAAQGIGTAAGLDFLRMGRDAEKQADLMGTHILYDAGYDPRGMPQFFEIIQAKYGEGGAQFLSDHPNPGNRTQYVSAEIASLPPRDKQVRTTDAFRRMHDIAMKEKALKAEEVKAGAWKKSGEYEKAPKMD</sequence>
<evidence type="ECO:0000256" key="3">
    <source>
        <dbReference type="ARBA" id="ARBA00022801"/>
    </source>
</evidence>
<reference evidence="8 9" key="1">
    <citation type="submission" date="2019-08" db="EMBL/GenBank/DDBJ databases">
        <title>Complete genome sequence of Terriglobus albidus strain ORNL.</title>
        <authorList>
            <person name="Podar M."/>
        </authorList>
    </citation>
    <scope>NUCLEOTIDE SEQUENCE [LARGE SCALE GENOMIC DNA]</scope>
    <source>
        <strain evidence="8 9">ORNL</strain>
    </source>
</reference>
<proteinExistence type="inferred from homology"/>
<dbReference type="OrthoDB" id="108155at2"/>
<accession>A0A5B9EKE3</accession>
<evidence type="ECO:0000259" key="7">
    <source>
        <dbReference type="Pfam" id="PF01435"/>
    </source>
</evidence>
<keyword evidence="1 6" id="KW-0645">Protease</keyword>
<evidence type="ECO:0000256" key="5">
    <source>
        <dbReference type="ARBA" id="ARBA00023049"/>
    </source>
</evidence>
<dbReference type="GO" id="GO:0051603">
    <property type="term" value="P:proteolysis involved in protein catabolic process"/>
    <property type="evidence" value="ECO:0007669"/>
    <property type="project" value="TreeGrafter"/>
</dbReference>
<protein>
    <submittedName>
        <fullName evidence="8">M48 family metalloprotease</fullName>
    </submittedName>
</protein>
<keyword evidence="2" id="KW-0479">Metal-binding</keyword>
<dbReference type="RefSeq" id="WP_147650117.1">
    <property type="nucleotide sequence ID" value="NZ_CP042806.1"/>
</dbReference>
<evidence type="ECO:0000256" key="1">
    <source>
        <dbReference type="ARBA" id="ARBA00022670"/>
    </source>
</evidence>
<gene>
    <name evidence="8" type="ORF">FTW19_24185</name>
</gene>
<keyword evidence="3 6" id="KW-0378">Hydrolase</keyword>
<dbReference type="KEGG" id="talb:FTW19_24185"/>
<dbReference type="GO" id="GO:0004222">
    <property type="term" value="F:metalloendopeptidase activity"/>
    <property type="evidence" value="ECO:0007669"/>
    <property type="project" value="InterPro"/>
</dbReference>
<evidence type="ECO:0000313" key="8">
    <source>
        <dbReference type="EMBL" id="QEE30821.1"/>
    </source>
</evidence>
<keyword evidence="5 6" id="KW-0482">Metalloprotease</keyword>
<name>A0A5B9EKE3_9BACT</name>
<evidence type="ECO:0000256" key="6">
    <source>
        <dbReference type="RuleBase" id="RU003983"/>
    </source>
</evidence>
<dbReference type="InterPro" id="IPR001915">
    <property type="entry name" value="Peptidase_M48"/>
</dbReference>